<accession>A0A0F9IJH5</accession>
<dbReference type="AlphaFoldDB" id="A0A0F9IJH5"/>
<feature type="non-terminal residue" evidence="1">
    <location>
        <position position="1"/>
    </location>
</feature>
<name>A0A0F9IJH5_9ZZZZ</name>
<reference evidence="1" key="1">
    <citation type="journal article" date="2015" name="Nature">
        <title>Complex archaea that bridge the gap between prokaryotes and eukaryotes.</title>
        <authorList>
            <person name="Spang A."/>
            <person name="Saw J.H."/>
            <person name="Jorgensen S.L."/>
            <person name="Zaremba-Niedzwiedzka K."/>
            <person name="Martijn J."/>
            <person name="Lind A.E."/>
            <person name="van Eijk R."/>
            <person name="Schleper C."/>
            <person name="Guy L."/>
            <person name="Ettema T.J."/>
        </authorList>
    </citation>
    <scope>NUCLEOTIDE SEQUENCE</scope>
</reference>
<evidence type="ECO:0000313" key="1">
    <source>
        <dbReference type="EMBL" id="KKL87397.1"/>
    </source>
</evidence>
<organism evidence="1">
    <name type="scientific">marine sediment metagenome</name>
    <dbReference type="NCBI Taxonomy" id="412755"/>
    <lineage>
        <taxon>unclassified sequences</taxon>
        <taxon>metagenomes</taxon>
        <taxon>ecological metagenomes</taxon>
    </lineage>
</organism>
<dbReference type="EMBL" id="LAZR01020847">
    <property type="protein sequence ID" value="KKL87397.1"/>
    <property type="molecule type" value="Genomic_DNA"/>
</dbReference>
<gene>
    <name evidence="1" type="ORF">LCGC14_1935110</name>
</gene>
<sequence>PLAYGDLLLLADEMAIPVTEVASVLLTELDKVSEELGW</sequence>
<comment type="caution">
    <text evidence="1">The sequence shown here is derived from an EMBL/GenBank/DDBJ whole genome shotgun (WGS) entry which is preliminary data.</text>
</comment>
<proteinExistence type="predicted"/>
<protein>
    <submittedName>
        <fullName evidence="1">Uncharacterized protein</fullName>
    </submittedName>
</protein>